<sequence length="275" mass="30640">MPKSTTTKSVTHLSVSDPNLLSRSTCSWIVQVTASLESGMIYGSTINDTKYQVTSSPHLDFHGQVAFDPSFKVSYPVLDEGLSKYRGSLVTTTMHYSSTTKLNAGSAYVLCNFEVSHPNTDCSSCAQLLLMEVCKFDSNTLFVRNAVVGELHRFCIVAVEVFKDSPGLKQVFYPKKVSPHGRFIYDCSSCAQPLLMEVCKFDSNTLFVRNAVVGELHRFCIVAVEVFKVRCKFFPCLMIHLACKFSMTVTSVVERNHAFADSIYTDPLHPLQLII</sequence>
<dbReference type="AlphaFoldDB" id="A0A540LWA6"/>
<accession>A0A540LWA6</accession>
<evidence type="ECO:0000313" key="1">
    <source>
        <dbReference type="EMBL" id="TQD90609.1"/>
    </source>
</evidence>
<name>A0A540LWA6_MALBA</name>
<comment type="caution">
    <text evidence="1">The sequence shown here is derived from an EMBL/GenBank/DDBJ whole genome shotgun (WGS) entry which is preliminary data.</text>
</comment>
<evidence type="ECO:0000313" key="2">
    <source>
        <dbReference type="Proteomes" id="UP000315295"/>
    </source>
</evidence>
<reference evidence="1 2" key="1">
    <citation type="journal article" date="2019" name="G3 (Bethesda)">
        <title>Sequencing of a Wild Apple (Malus baccata) Genome Unravels the Differences Between Cultivated and Wild Apple Species Regarding Disease Resistance and Cold Tolerance.</title>
        <authorList>
            <person name="Chen X."/>
        </authorList>
    </citation>
    <scope>NUCLEOTIDE SEQUENCE [LARGE SCALE GENOMIC DNA]</scope>
    <source>
        <strain evidence="2">cv. Shandingzi</strain>
        <tissue evidence="1">Leaves</tissue>
    </source>
</reference>
<proteinExistence type="predicted"/>
<dbReference type="EMBL" id="VIEB01000447">
    <property type="protein sequence ID" value="TQD90609.1"/>
    <property type="molecule type" value="Genomic_DNA"/>
</dbReference>
<organism evidence="1 2">
    <name type="scientific">Malus baccata</name>
    <name type="common">Siberian crab apple</name>
    <name type="synonym">Pyrus baccata</name>
    <dbReference type="NCBI Taxonomy" id="106549"/>
    <lineage>
        <taxon>Eukaryota</taxon>
        <taxon>Viridiplantae</taxon>
        <taxon>Streptophyta</taxon>
        <taxon>Embryophyta</taxon>
        <taxon>Tracheophyta</taxon>
        <taxon>Spermatophyta</taxon>
        <taxon>Magnoliopsida</taxon>
        <taxon>eudicotyledons</taxon>
        <taxon>Gunneridae</taxon>
        <taxon>Pentapetalae</taxon>
        <taxon>rosids</taxon>
        <taxon>fabids</taxon>
        <taxon>Rosales</taxon>
        <taxon>Rosaceae</taxon>
        <taxon>Amygdaloideae</taxon>
        <taxon>Maleae</taxon>
        <taxon>Malus</taxon>
    </lineage>
</organism>
<keyword evidence="2" id="KW-1185">Reference proteome</keyword>
<gene>
    <name evidence="1" type="ORF">C1H46_023852</name>
</gene>
<protein>
    <submittedName>
        <fullName evidence="1">Uncharacterized protein</fullName>
    </submittedName>
</protein>
<dbReference type="Proteomes" id="UP000315295">
    <property type="component" value="Unassembled WGS sequence"/>
</dbReference>